<keyword evidence="1" id="KW-0472">Membrane</keyword>
<accession>A0A6I6JSG3</accession>
<keyword evidence="1" id="KW-0812">Transmembrane</keyword>
<dbReference type="InterPro" id="IPR032508">
    <property type="entry name" value="FecR_C"/>
</dbReference>
<dbReference type="PANTHER" id="PTHR30273:SF2">
    <property type="entry name" value="PROTEIN FECR"/>
    <property type="match status" value="1"/>
</dbReference>
<organism evidence="4 5">
    <name type="scientific">Maribellus comscasis</name>
    <dbReference type="NCBI Taxonomy" id="2681766"/>
    <lineage>
        <taxon>Bacteria</taxon>
        <taxon>Pseudomonadati</taxon>
        <taxon>Bacteroidota</taxon>
        <taxon>Bacteroidia</taxon>
        <taxon>Marinilabiliales</taxon>
        <taxon>Prolixibacteraceae</taxon>
        <taxon>Maribellus</taxon>
    </lineage>
</organism>
<dbReference type="Proteomes" id="UP000428260">
    <property type="component" value="Chromosome"/>
</dbReference>
<evidence type="ECO:0000259" key="2">
    <source>
        <dbReference type="Pfam" id="PF04773"/>
    </source>
</evidence>
<dbReference type="Gene3D" id="2.60.120.1440">
    <property type="match status" value="1"/>
</dbReference>
<dbReference type="PANTHER" id="PTHR30273">
    <property type="entry name" value="PERIPLASMIC SIGNAL SENSOR AND SIGMA FACTOR ACTIVATOR FECR-RELATED"/>
    <property type="match status" value="1"/>
</dbReference>
<dbReference type="RefSeq" id="WP_158869133.1">
    <property type="nucleotide sequence ID" value="NZ_CP046401.1"/>
</dbReference>
<dbReference type="Pfam" id="PF16344">
    <property type="entry name" value="FecR_C"/>
    <property type="match status" value="1"/>
</dbReference>
<feature type="domain" description="FecR protein" evidence="2">
    <location>
        <begin position="81"/>
        <end position="172"/>
    </location>
</feature>
<proteinExistence type="predicted"/>
<dbReference type="KEGG" id="mcos:GM418_20670"/>
<name>A0A6I6JSG3_9BACT</name>
<dbReference type="Pfam" id="PF04773">
    <property type="entry name" value="FecR"/>
    <property type="match status" value="1"/>
</dbReference>
<feature type="transmembrane region" description="Helical" evidence="1">
    <location>
        <begin position="56"/>
        <end position="78"/>
    </location>
</feature>
<dbReference type="EMBL" id="CP046401">
    <property type="protein sequence ID" value="QGY45995.1"/>
    <property type="molecule type" value="Genomic_DNA"/>
</dbReference>
<evidence type="ECO:0000313" key="5">
    <source>
        <dbReference type="Proteomes" id="UP000428260"/>
    </source>
</evidence>
<dbReference type="InterPro" id="IPR006860">
    <property type="entry name" value="FecR"/>
</dbReference>
<gene>
    <name evidence="4" type="ORF">GM418_20670</name>
</gene>
<dbReference type="Gene3D" id="3.55.50.30">
    <property type="match status" value="1"/>
</dbReference>
<keyword evidence="5" id="KW-1185">Reference proteome</keyword>
<evidence type="ECO:0000259" key="3">
    <source>
        <dbReference type="Pfam" id="PF16344"/>
    </source>
</evidence>
<reference evidence="4 5" key="1">
    <citation type="submission" date="2019-11" db="EMBL/GenBank/DDBJ databases">
        <authorList>
            <person name="Zheng R.K."/>
            <person name="Sun C.M."/>
        </authorList>
    </citation>
    <scope>NUCLEOTIDE SEQUENCE [LARGE SCALE GENOMIC DNA]</scope>
    <source>
        <strain evidence="4 5">WC007</strain>
    </source>
</reference>
<dbReference type="AlphaFoldDB" id="A0A6I6JSG3"/>
<feature type="domain" description="Protein FecR C-terminal" evidence="3">
    <location>
        <begin position="215"/>
        <end position="280"/>
    </location>
</feature>
<dbReference type="InterPro" id="IPR012373">
    <property type="entry name" value="Ferrdict_sens_TM"/>
</dbReference>
<evidence type="ECO:0000256" key="1">
    <source>
        <dbReference type="SAM" id="Phobius"/>
    </source>
</evidence>
<keyword evidence="1" id="KW-1133">Transmembrane helix</keyword>
<evidence type="ECO:0000313" key="4">
    <source>
        <dbReference type="EMBL" id="QGY45995.1"/>
    </source>
</evidence>
<sequence>MNDKNIHSTYLEKEHSTFFSKGKIKWEKTEAEVWAELSDKIVEKPSGREIVLIPGVLKYVAAAVLFFAVVLGAIAFFYQKTVVCNPGEHLTVQLPDESVVQLNAESGIKYYPLKWRFGRKVFLKGEAFFKVETGKKFSVISPEGATEVLGTSFNIYSRDEKYRVACLTGRVKVITNEKKSVILEPGSKTELKKGELILQKNHNVENIISWTNNQFFFAGTPLREVIDEIERQYGVTIRIQRELDKRNFAGNFPKKYNVEEVLDFVCTAMQINFVKQSENVFLVMENS</sequence>
<dbReference type="GO" id="GO:0016989">
    <property type="term" value="F:sigma factor antagonist activity"/>
    <property type="evidence" value="ECO:0007669"/>
    <property type="project" value="TreeGrafter"/>
</dbReference>
<protein>
    <submittedName>
        <fullName evidence="4">DUF4974 domain-containing protein</fullName>
    </submittedName>
</protein>